<keyword evidence="2" id="KW-1185">Reference proteome</keyword>
<dbReference type="AlphaFoldDB" id="A0A1L7XMJ0"/>
<reference evidence="1 2" key="1">
    <citation type="submission" date="2016-03" db="EMBL/GenBank/DDBJ databases">
        <authorList>
            <person name="Ploux O."/>
        </authorList>
    </citation>
    <scope>NUCLEOTIDE SEQUENCE [LARGE SCALE GENOMIC DNA]</scope>
    <source>
        <strain evidence="1 2">UAMH 11012</strain>
    </source>
</reference>
<name>A0A1L7XMJ0_9HELO</name>
<protein>
    <submittedName>
        <fullName evidence="1">Uncharacterized protein</fullName>
    </submittedName>
</protein>
<sequence length="264" mass="29807">MVPLQRITEGPTASQFKRNAFEYRVSQFFTYSPSPESDKLLLLKPAESTEISRSLKFEVRQYMGNRYNIHMIRGYAPGFSFNVLREGGTYAIQRTLAESADDPCTYVVTQSDLQGYQFSQLLCLPGAEDKIISPPLAWPVTEFHPFDTGVFLRELEGKGDWESIRDQDFNEIAGLGRRPPLALRARTGDGMEDDRSSATIRRRQMIRFGMESPTEGARRVSRLRKERGVQYDNGMDIGGVDLHRAGEEDRDGVVGILGGVTLRE</sequence>
<gene>
    <name evidence="1" type="ORF">PAC_16171</name>
</gene>
<proteinExistence type="predicted"/>
<organism evidence="1 2">
    <name type="scientific">Phialocephala subalpina</name>
    <dbReference type="NCBI Taxonomy" id="576137"/>
    <lineage>
        <taxon>Eukaryota</taxon>
        <taxon>Fungi</taxon>
        <taxon>Dikarya</taxon>
        <taxon>Ascomycota</taxon>
        <taxon>Pezizomycotina</taxon>
        <taxon>Leotiomycetes</taxon>
        <taxon>Helotiales</taxon>
        <taxon>Mollisiaceae</taxon>
        <taxon>Phialocephala</taxon>
        <taxon>Phialocephala fortinii species complex</taxon>
    </lineage>
</organism>
<evidence type="ECO:0000313" key="2">
    <source>
        <dbReference type="Proteomes" id="UP000184330"/>
    </source>
</evidence>
<accession>A0A1L7XMJ0</accession>
<dbReference type="EMBL" id="FJOG01000036">
    <property type="protein sequence ID" value="CZR66270.1"/>
    <property type="molecule type" value="Genomic_DNA"/>
</dbReference>
<evidence type="ECO:0000313" key="1">
    <source>
        <dbReference type="EMBL" id="CZR66270.1"/>
    </source>
</evidence>
<dbReference type="Proteomes" id="UP000184330">
    <property type="component" value="Unassembled WGS sequence"/>
</dbReference>